<protein>
    <submittedName>
        <fullName evidence="3">BQ5605_C030g10785 protein</fullName>
    </submittedName>
</protein>
<dbReference type="AlphaFoldDB" id="A0A2X0PI83"/>
<evidence type="ECO:0000313" key="3">
    <source>
        <dbReference type="EMBL" id="SGZ08315.1"/>
    </source>
</evidence>
<organism evidence="3 4">
    <name type="scientific">Microbotryum silenes-dioicae</name>
    <dbReference type="NCBI Taxonomy" id="796604"/>
    <lineage>
        <taxon>Eukaryota</taxon>
        <taxon>Fungi</taxon>
        <taxon>Dikarya</taxon>
        <taxon>Basidiomycota</taxon>
        <taxon>Pucciniomycotina</taxon>
        <taxon>Microbotryomycetes</taxon>
        <taxon>Microbotryales</taxon>
        <taxon>Microbotryaceae</taxon>
        <taxon>Microbotryum</taxon>
    </lineage>
</organism>
<dbReference type="EMBL" id="FQNC01000069">
    <property type="protein sequence ID" value="SGZ08315.1"/>
    <property type="molecule type" value="Genomic_DNA"/>
</dbReference>
<evidence type="ECO:0000256" key="1">
    <source>
        <dbReference type="SAM" id="MobiDB-lite"/>
    </source>
</evidence>
<proteinExistence type="predicted"/>
<gene>
    <name evidence="3" type="primary">BQ5605_C030g10785</name>
    <name evidence="3" type="ORF">BQ5605_C030G10785</name>
</gene>
<name>A0A2X0PI83_9BASI</name>
<keyword evidence="2" id="KW-0732">Signal</keyword>
<feature type="region of interest" description="Disordered" evidence="1">
    <location>
        <begin position="68"/>
        <end position="90"/>
    </location>
</feature>
<reference evidence="3 4" key="1">
    <citation type="submission" date="2016-11" db="EMBL/GenBank/DDBJ databases">
        <authorList>
            <person name="Jaros S."/>
            <person name="Januszkiewicz K."/>
            <person name="Wedrychowicz H."/>
        </authorList>
    </citation>
    <scope>NUCLEOTIDE SEQUENCE [LARGE SCALE GENOMIC DNA]</scope>
</reference>
<feature type="chain" id="PRO_5016002169" evidence="2">
    <location>
        <begin position="23"/>
        <end position="131"/>
    </location>
</feature>
<accession>A0A2X0PI83</accession>
<sequence>MRSHYFAIIFLHCAWFGQVILATPVAVQTETTPEHRCVAAQAPGGESLRSPADRRTFHWLHLSSVTTGSNTNDAASPAYKVSRRSSDEPLPCKMRQGMQKRTIATVVSPFLRRCPPLGSKFDSRAFSSITL</sequence>
<evidence type="ECO:0000256" key="2">
    <source>
        <dbReference type="SAM" id="SignalP"/>
    </source>
</evidence>
<keyword evidence="4" id="KW-1185">Reference proteome</keyword>
<feature type="signal peptide" evidence="2">
    <location>
        <begin position="1"/>
        <end position="22"/>
    </location>
</feature>
<evidence type="ECO:0000313" key="4">
    <source>
        <dbReference type="Proteomes" id="UP000249464"/>
    </source>
</evidence>
<dbReference type="Proteomes" id="UP000249464">
    <property type="component" value="Unassembled WGS sequence"/>
</dbReference>